<sequence length="406" mass="47929">MENRYIHIDKAYDFLVERENLDDTFNIKELSYYSGLSESTCKTYLSKKWYQYIEKSNFEYIVKTLKTISKEQFRSISSQKNSFDINRVEYGKLLNKAREFALLAVSIYNNPFTEFKTYGFIVNIIIAYTSLFHAIFERRNEVYYYKGKNGDFKIIDGQEKAWELSTCLDKYWINSNKPEKSNLDFLIKLRNKIEHRGLPAIDIMVAGECQAALNNFELLLVREFGEKYALGTNLAIAMQLNNISSQAQIKARKEFQTQAYQDIKKFMDSYRGSLNEDIINSQNYRISVYLIPKISNNINSSDLSIEFIHVDYLSDEQKKNYEHAISFLKQVEFPYKFKPSRVVELIKEKIPTFNIHKHTECWKKYNARPNSIDTKFKGEYSAYIEGYDSYLYSKKWVDFLIGELSK</sequence>
<feature type="transmembrane region" description="Helical" evidence="1">
    <location>
        <begin position="118"/>
        <end position="136"/>
    </location>
</feature>
<organism evidence="3 4">
    <name type="scientific">Cricetibacter osteomyelitidis</name>
    <dbReference type="NCBI Taxonomy" id="1521931"/>
    <lineage>
        <taxon>Bacteria</taxon>
        <taxon>Pseudomonadati</taxon>
        <taxon>Pseudomonadota</taxon>
        <taxon>Gammaproteobacteria</taxon>
        <taxon>Pasteurellales</taxon>
        <taxon>Pasteurellaceae</taxon>
        <taxon>Cricetibacter</taxon>
    </lineage>
</organism>
<dbReference type="OrthoDB" id="1551227at2"/>
<keyword evidence="1" id="KW-1133">Transmembrane helix</keyword>
<evidence type="ECO:0000259" key="2">
    <source>
        <dbReference type="Pfam" id="PF12358"/>
    </source>
</evidence>
<dbReference type="AlphaFoldDB" id="A0A4R2TMP2"/>
<dbReference type="EMBL" id="SLYB01000005">
    <property type="protein sequence ID" value="TCP96192.1"/>
    <property type="molecule type" value="Genomic_DNA"/>
</dbReference>
<gene>
    <name evidence="3" type="ORF">EDC44_10512</name>
</gene>
<accession>A0A4R2TMP2</accession>
<evidence type="ECO:0000256" key="1">
    <source>
        <dbReference type="SAM" id="Phobius"/>
    </source>
</evidence>
<dbReference type="Pfam" id="PF12358">
    <property type="entry name" value="DUF3644"/>
    <property type="match status" value="1"/>
</dbReference>
<comment type="caution">
    <text evidence="3">The sequence shown here is derived from an EMBL/GenBank/DDBJ whole genome shotgun (WGS) entry which is preliminary data.</text>
</comment>
<protein>
    <submittedName>
        <fullName evidence="3">Uncharacterized protein DUF3644</fullName>
    </submittedName>
</protein>
<name>A0A4R2TMP2_9PAST</name>
<keyword evidence="4" id="KW-1185">Reference proteome</keyword>
<proteinExistence type="predicted"/>
<evidence type="ECO:0000313" key="4">
    <source>
        <dbReference type="Proteomes" id="UP000295763"/>
    </source>
</evidence>
<reference evidence="3 4" key="1">
    <citation type="submission" date="2019-03" db="EMBL/GenBank/DDBJ databases">
        <title>Genomic Encyclopedia of Type Strains, Phase IV (KMG-IV): sequencing the most valuable type-strain genomes for metagenomic binning, comparative biology and taxonomic classification.</title>
        <authorList>
            <person name="Goeker M."/>
        </authorList>
    </citation>
    <scope>NUCLEOTIDE SEQUENCE [LARGE SCALE GENOMIC DNA]</scope>
    <source>
        <strain evidence="3 4">DSM 28404</strain>
    </source>
</reference>
<dbReference type="Proteomes" id="UP000295763">
    <property type="component" value="Unassembled WGS sequence"/>
</dbReference>
<feature type="domain" description="DUF3644" evidence="2">
    <location>
        <begin position="92"/>
        <end position="273"/>
    </location>
</feature>
<keyword evidence="1" id="KW-0472">Membrane</keyword>
<dbReference type="RefSeq" id="WP_131975424.1">
    <property type="nucleotide sequence ID" value="NZ_SLYB01000005.1"/>
</dbReference>
<dbReference type="InterPro" id="IPR022104">
    <property type="entry name" value="DUF3644"/>
</dbReference>
<evidence type="ECO:0000313" key="3">
    <source>
        <dbReference type="EMBL" id="TCP96192.1"/>
    </source>
</evidence>
<keyword evidence="1" id="KW-0812">Transmembrane</keyword>